<name>A0A329RH95_9STRA</name>
<organism evidence="3 4">
    <name type="scientific">Phytophthora cactorum</name>
    <dbReference type="NCBI Taxonomy" id="29920"/>
    <lineage>
        <taxon>Eukaryota</taxon>
        <taxon>Sar</taxon>
        <taxon>Stramenopiles</taxon>
        <taxon>Oomycota</taxon>
        <taxon>Peronosporomycetes</taxon>
        <taxon>Peronosporales</taxon>
        <taxon>Peronosporaceae</taxon>
        <taxon>Phytophthora</taxon>
    </lineage>
</organism>
<proteinExistence type="predicted"/>
<dbReference type="EMBL" id="MJFZ01000938">
    <property type="protein sequence ID" value="RAW24085.1"/>
    <property type="molecule type" value="Genomic_DNA"/>
</dbReference>
<dbReference type="VEuPathDB" id="FungiDB:PC110_g19484"/>
<reference evidence="1" key="2">
    <citation type="submission" date="2018-10" db="EMBL/GenBank/DDBJ databases">
        <title>Effector identification in a new, highly contiguous assembly of the strawberry crown rot pathogen Phytophthora cactorum.</title>
        <authorList>
            <person name="Armitage A.D."/>
            <person name="Nellist C.F."/>
            <person name="Bates H."/>
            <person name="Vickerstaff R.J."/>
            <person name="Harrison R.J."/>
        </authorList>
    </citation>
    <scope>NUCLEOTIDE SEQUENCE</scope>
    <source>
        <strain evidence="1">15-7</strain>
        <strain evidence="2">4032</strain>
    </source>
</reference>
<accession>A0A329RH95</accession>
<dbReference type="Proteomes" id="UP000774804">
    <property type="component" value="Unassembled WGS sequence"/>
</dbReference>
<evidence type="ECO:0000313" key="1">
    <source>
        <dbReference type="EMBL" id="KAG2862372.1"/>
    </source>
</evidence>
<evidence type="ECO:0000313" key="2">
    <source>
        <dbReference type="EMBL" id="KAG2898734.1"/>
    </source>
</evidence>
<keyword evidence="4" id="KW-1185">Reference proteome</keyword>
<dbReference type="Proteomes" id="UP000251314">
    <property type="component" value="Unassembled WGS sequence"/>
</dbReference>
<evidence type="ECO:0000313" key="3">
    <source>
        <dbReference type="EMBL" id="RAW24085.1"/>
    </source>
</evidence>
<dbReference type="STRING" id="29920.A0A329RH95"/>
<reference evidence="3 4" key="1">
    <citation type="submission" date="2018-01" db="EMBL/GenBank/DDBJ databases">
        <title>Draft genome of the strawberry crown rot pathogen Phytophthora cactorum.</title>
        <authorList>
            <person name="Armitage A.D."/>
            <person name="Lysoe E."/>
            <person name="Nellist C.F."/>
            <person name="Harrison R.J."/>
            <person name="Brurberg M.B."/>
        </authorList>
    </citation>
    <scope>NUCLEOTIDE SEQUENCE [LARGE SCALE GENOMIC DNA]</scope>
    <source>
        <strain evidence="3 4">10300</strain>
    </source>
</reference>
<dbReference type="EMBL" id="RCMI01000754">
    <property type="protein sequence ID" value="KAG2898734.1"/>
    <property type="molecule type" value="Genomic_DNA"/>
</dbReference>
<dbReference type="Proteomes" id="UP000735874">
    <property type="component" value="Unassembled WGS sequence"/>
</dbReference>
<gene>
    <name evidence="3" type="ORF">PC110_g19484</name>
    <name evidence="1" type="ORF">PC113_g6373</name>
    <name evidence="2" type="ORF">PC115_g16757</name>
</gene>
<comment type="caution">
    <text evidence="3">The sequence shown here is derived from an EMBL/GenBank/DDBJ whole genome shotgun (WGS) entry which is preliminary data.</text>
</comment>
<dbReference type="AlphaFoldDB" id="A0A329RH95"/>
<dbReference type="OrthoDB" id="99743at2759"/>
<protein>
    <submittedName>
        <fullName evidence="3">Uncharacterized protein</fullName>
    </submittedName>
</protein>
<dbReference type="EMBL" id="RCMG01000130">
    <property type="protein sequence ID" value="KAG2862372.1"/>
    <property type="molecule type" value="Genomic_DNA"/>
</dbReference>
<evidence type="ECO:0000313" key="4">
    <source>
        <dbReference type="Proteomes" id="UP000251314"/>
    </source>
</evidence>
<sequence>MDDASWKLAARLEMQQLEGWLKRDLSVVDVFNLLKIKGEIGWNVNMLNGYPLLHNQVKSGKETLVGALAKGFGGETHLAEALVKARRIPETEKMATKLLKAPFSGQGLDSVHQAIQCG</sequence>